<dbReference type="InterPro" id="IPR001509">
    <property type="entry name" value="Epimerase_deHydtase"/>
</dbReference>
<sequence length="236" mass="25608">MTTALITGAAGYIGSHITVAVLDAGYNVVAVDNCVNAISGDGTIPPAIQRIQEITGKAVIFYKIDVVDKDRVREIFSKHKPDCVIHVAALKKMGESVDIPLEYHCNNIGSLLTLLEVMKEFNVTKIIYSSSSLVYGNIEYIPIDERHPVGKSCTNPYAKTKYFCEEILKDTCVANKDLTAVALRYFSPVGAHESGQIGEDPVGPPSQLVAFICQVAIGRRPQLNVFGNDFNTADGT</sequence>
<comment type="cofactor">
    <cofactor evidence="2">
        <name>NAD(+)</name>
        <dbReference type="ChEBI" id="CHEBI:57540"/>
    </cofactor>
</comment>
<dbReference type="InterPro" id="IPR036291">
    <property type="entry name" value="NAD(P)-bd_dom_sf"/>
</dbReference>
<keyword evidence="6" id="KW-0119">Carbohydrate metabolism</keyword>
<keyword evidence="6" id="KW-0299">Galactose metabolism</keyword>
<dbReference type="Proteomes" id="UP000694941">
    <property type="component" value="Unplaced"/>
</dbReference>
<dbReference type="GeneID" id="106472221"/>
<evidence type="ECO:0000256" key="7">
    <source>
        <dbReference type="ARBA" id="ARBA00023235"/>
    </source>
</evidence>
<dbReference type="Pfam" id="PF01370">
    <property type="entry name" value="Epimerase"/>
    <property type="match status" value="1"/>
</dbReference>
<feature type="non-terminal residue" evidence="10">
    <location>
        <position position="236"/>
    </location>
</feature>
<gene>
    <name evidence="10" type="primary">LOC106472221</name>
</gene>
<keyword evidence="5" id="KW-0520">NAD</keyword>
<protein>
    <recommendedName>
        <fullName evidence="4">UDP-glucose 4-epimerase</fullName>
        <ecNumber evidence="4">5.1.3.2</ecNumber>
    </recommendedName>
</protein>
<dbReference type="RefSeq" id="XP_022256533.1">
    <property type="nucleotide sequence ID" value="XM_022400825.1"/>
</dbReference>
<evidence type="ECO:0000256" key="6">
    <source>
        <dbReference type="ARBA" id="ARBA00023144"/>
    </source>
</evidence>
<dbReference type="PANTHER" id="PTHR43725:SF47">
    <property type="entry name" value="UDP-GLUCOSE 4-EPIMERASE"/>
    <property type="match status" value="1"/>
</dbReference>
<accession>A0ABM1TKX7</accession>
<dbReference type="PANTHER" id="PTHR43725">
    <property type="entry name" value="UDP-GLUCOSE 4-EPIMERASE"/>
    <property type="match status" value="1"/>
</dbReference>
<evidence type="ECO:0000256" key="3">
    <source>
        <dbReference type="ARBA" id="ARBA00004947"/>
    </source>
</evidence>
<dbReference type="Gene3D" id="3.90.25.10">
    <property type="entry name" value="UDP-galactose 4-epimerase, domain 1"/>
    <property type="match status" value="1"/>
</dbReference>
<keyword evidence="7" id="KW-0413">Isomerase</keyword>
<dbReference type="SUPFAM" id="SSF51735">
    <property type="entry name" value="NAD(P)-binding Rossmann-fold domains"/>
    <property type="match status" value="1"/>
</dbReference>
<evidence type="ECO:0000256" key="1">
    <source>
        <dbReference type="ARBA" id="ARBA00000083"/>
    </source>
</evidence>
<reference evidence="10" key="1">
    <citation type="submission" date="2025-08" db="UniProtKB">
        <authorList>
            <consortium name="RefSeq"/>
        </authorList>
    </citation>
    <scope>IDENTIFICATION</scope>
    <source>
        <tissue evidence="10">Muscle</tissue>
    </source>
</reference>
<keyword evidence="9" id="KW-1185">Reference proteome</keyword>
<organism evidence="9 10">
    <name type="scientific">Limulus polyphemus</name>
    <name type="common">Atlantic horseshoe crab</name>
    <dbReference type="NCBI Taxonomy" id="6850"/>
    <lineage>
        <taxon>Eukaryota</taxon>
        <taxon>Metazoa</taxon>
        <taxon>Ecdysozoa</taxon>
        <taxon>Arthropoda</taxon>
        <taxon>Chelicerata</taxon>
        <taxon>Merostomata</taxon>
        <taxon>Xiphosura</taxon>
        <taxon>Limulidae</taxon>
        <taxon>Limulus</taxon>
    </lineage>
</organism>
<dbReference type="EC" id="5.1.3.2" evidence="4"/>
<evidence type="ECO:0000256" key="5">
    <source>
        <dbReference type="ARBA" id="ARBA00023027"/>
    </source>
</evidence>
<evidence type="ECO:0000256" key="2">
    <source>
        <dbReference type="ARBA" id="ARBA00001911"/>
    </source>
</evidence>
<evidence type="ECO:0000313" key="9">
    <source>
        <dbReference type="Proteomes" id="UP000694941"/>
    </source>
</evidence>
<feature type="domain" description="NAD-dependent epimerase/dehydratase" evidence="8">
    <location>
        <begin position="4"/>
        <end position="227"/>
    </location>
</feature>
<comment type="pathway">
    <text evidence="3">Carbohydrate metabolism; galactose metabolism.</text>
</comment>
<dbReference type="Gene3D" id="3.40.50.720">
    <property type="entry name" value="NAD(P)-binding Rossmann-like Domain"/>
    <property type="match status" value="1"/>
</dbReference>
<comment type="catalytic activity">
    <reaction evidence="1">
        <text>UDP-alpha-D-glucose = UDP-alpha-D-galactose</text>
        <dbReference type="Rhea" id="RHEA:22168"/>
        <dbReference type="ChEBI" id="CHEBI:58885"/>
        <dbReference type="ChEBI" id="CHEBI:66914"/>
        <dbReference type="EC" id="5.1.3.2"/>
    </reaction>
</comment>
<evidence type="ECO:0000313" key="10">
    <source>
        <dbReference type="RefSeq" id="XP_022256533.1"/>
    </source>
</evidence>
<evidence type="ECO:0000256" key="4">
    <source>
        <dbReference type="ARBA" id="ARBA00013189"/>
    </source>
</evidence>
<name>A0ABM1TKX7_LIMPO</name>
<proteinExistence type="predicted"/>
<evidence type="ECO:0000259" key="8">
    <source>
        <dbReference type="Pfam" id="PF01370"/>
    </source>
</evidence>